<dbReference type="AlphaFoldDB" id="A0A4S3ZSH5"/>
<organism evidence="9 10">
    <name type="scientific">Allorhizobium terrae</name>
    <dbReference type="NCBI Taxonomy" id="1848972"/>
    <lineage>
        <taxon>Bacteria</taxon>
        <taxon>Pseudomonadati</taxon>
        <taxon>Pseudomonadota</taxon>
        <taxon>Alphaproteobacteria</taxon>
        <taxon>Hyphomicrobiales</taxon>
        <taxon>Rhizobiaceae</taxon>
        <taxon>Rhizobium/Agrobacterium group</taxon>
        <taxon>Allorhizobium</taxon>
    </lineage>
</organism>
<keyword evidence="3 7" id="KW-0997">Cell inner membrane</keyword>
<proteinExistence type="inferred from homology"/>
<dbReference type="GO" id="GO:0022857">
    <property type="term" value="F:transmembrane transporter activity"/>
    <property type="evidence" value="ECO:0007669"/>
    <property type="project" value="UniProtKB-UniRule"/>
</dbReference>
<comment type="similarity">
    <text evidence="7">Belongs to the TRAP transporter large permease family.</text>
</comment>
<evidence type="ECO:0000256" key="1">
    <source>
        <dbReference type="ARBA" id="ARBA00004429"/>
    </source>
</evidence>
<evidence type="ECO:0000256" key="2">
    <source>
        <dbReference type="ARBA" id="ARBA00022475"/>
    </source>
</evidence>
<evidence type="ECO:0000256" key="5">
    <source>
        <dbReference type="ARBA" id="ARBA00022989"/>
    </source>
</evidence>
<keyword evidence="2" id="KW-1003">Cell membrane</keyword>
<keyword evidence="7" id="KW-0813">Transport</keyword>
<reference evidence="9 10" key="1">
    <citation type="submission" date="2019-04" db="EMBL/GenBank/DDBJ databases">
        <title>Rhizobium terrae sp. nov., isolated from a paddy soil.</title>
        <authorList>
            <person name="Lin S.-Y."/>
            <person name="Hameed A."/>
            <person name="Huang H.-I."/>
            <person name="Young C.-C."/>
        </authorList>
    </citation>
    <scope>NUCLEOTIDE SEQUENCE [LARGE SCALE GENOMIC DNA]</scope>
    <source>
        <strain evidence="9 10">CC-HIH110</strain>
    </source>
</reference>
<dbReference type="EMBL" id="SSOA01000008">
    <property type="protein sequence ID" value="THF48607.1"/>
    <property type="molecule type" value="Genomic_DNA"/>
</dbReference>
<feature type="transmembrane region" description="Helical" evidence="7">
    <location>
        <begin position="47"/>
        <end position="65"/>
    </location>
</feature>
<dbReference type="Pfam" id="PF06808">
    <property type="entry name" value="DctM"/>
    <property type="match status" value="1"/>
</dbReference>
<dbReference type="NCBIfam" id="TIGR00786">
    <property type="entry name" value="dctM"/>
    <property type="match status" value="1"/>
</dbReference>
<comment type="subunit">
    <text evidence="7">The complex comprises the extracytoplasmic solute receptor protein and the two transmembrane proteins.</text>
</comment>
<evidence type="ECO:0000256" key="4">
    <source>
        <dbReference type="ARBA" id="ARBA00022692"/>
    </source>
</evidence>
<dbReference type="GO" id="GO:0005886">
    <property type="term" value="C:plasma membrane"/>
    <property type="evidence" value="ECO:0007669"/>
    <property type="project" value="UniProtKB-SubCell"/>
</dbReference>
<dbReference type="InterPro" id="IPR004681">
    <property type="entry name" value="TRAP_DctM"/>
</dbReference>
<dbReference type="RefSeq" id="WP_146937101.1">
    <property type="nucleotide sequence ID" value="NZ_SSOA01000008.1"/>
</dbReference>
<dbReference type="PANTHER" id="PTHR33362">
    <property type="entry name" value="SIALIC ACID TRAP TRANSPORTER PERMEASE PROTEIN SIAT-RELATED"/>
    <property type="match status" value="1"/>
</dbReference>
<evidence type="ECO:0000259" key="8">
    <source>
        <dbReference type="Pfam" id="PF06808"/>
    </source>
</evidence>
<keyword evidence="4 7" id="KW-0812">Transmembrane</keyword>
<accession>A0A4S3ZSH5</accession>
<feature type="transmembrane region" description="Helical" evidence="7">
    <location>
        <begin position="77"/>
        <end position="95"/>
    </location>
</feature>
<feature type="domain" description="TRAP C4-dicarboxylate transport system permease DctM subunit" evidence="8">
    <location>
        <begin position="7"/>
        <end position="417"/>
    </location>
</feature>
<feature type="transmembrane region" description="Helical" evidence="7">
    <location>
        <begin position="359"/>
        <end position="385"/>
    </location>
</feature>
<sequence length="426" mass="44930">MELWVLFGSFVFLLLIGTPVAFCLGISSFATVLYLGLPPVVVFQRLNSGVSVFALMAIPFFIYAGDLMVRGDIARRLVALAGALVGHLRGGLGQVNVLASVMFGGVSGSAAADASAVGGLMVPQMKARGYDVDYAVNITVVGSIIALMIPPSHNMIIYSISAGGRISIADLFTAGIIPGLLLALSLMVAAWFVAKRRGYPTEPFPGLKALGNLFVSAVPGLILVAIIFGGVRSGIFTASESSNIAVVYALAITFFVYRTLSWHDFLEATKGAVRTTAMVLMVIGCASSFGWLLAYTRVPASMVALLKGVSDNPIIILLLLNVVLLILGTFMDMSPLIVITTPIFLPVATAFGVDPVHFGVILILNLGIGLCTPPVGAVLFVGCAVGKIPITQAMRTIWPFYGAAFATLMLVTYIPALSLWLPKLFH</sequence>
<comment type="caution">
    <text evidence="9">The sequence shown here is derived from an EMBL/GenBank/DDBJ whole genome shotgun (WGS) entry which is preliminary data.</text>
</comment>
<feature type="transmembrane region" description="Helical" evidence="7">
    <location>
        <begin position="397"/>
        <end position="421"/>
    </location>
</feature>
<dbReference type="InterPro" id="IPR010656">
    <property type="entry name" value="DctM"/>
</dbReference>
<gene>
    <name evidence="9" type="ORF">E6C51_14660</name>
</gene>
<dbReference type="PANTHER" id="PTHR33362:SF2">
    <property type="entry name" value="TRAP TRANSPORTER LARGE PERMEASE PROTEIN"/>
    <property type="match status" value="1"/>
</dbReference>
<evidence type="ECO:0000256" key="7">
    <source>
        <dbReference type="RuleBase" id="RU369079"/>
    </source>
</evidence>
<feature type="transmembrane region" description="Helical" evidence="7">
    <location>
        <begin position="336"/>
        <end position="353"/>
    </location>
</feature>
<dbReference type="Proteomes" id="UP000310754">
    <property type="component" value="Unassembled WGS sequence"/>
</dbReference>
<feature type="transmembrane region" description="Helical" evidence="7">
    <location>
        <begin position="243"/>
        <end position="260"/>
    </location>
</feature>
<keyword evidence="10" id="KW-1185">Reference proteome</keyword>
<feature type="transmembrane region" description="Helical" evidence="7">
    <location>
        <begin position="206"/>
        <end position="231"/>
    </location>
</feature>
<evidence type="ECO:0000313" key="9">
    <source>
        <dbReference type="EMBL" id="THF48607.1"/>
    </source>
</evidence>
<keyword evidence="5 7" id="KW-1133">Transmembrane helix</keyword>
<comment type="function">
    <text evidence="7">Part of the tripartite ATP-independent periplasmic (TRAP) transport system.</text>
</comment>
<protein>
    <recommendedName>
        <fullName evidence="7">TRAP transporter large permease protein</fullName>
    </recommendedName>
</protein>
<evidence type="ECO:0000256" key="3">
    <source>
        <dbReference type="ARBA" id="ARBA00022519"/>
    </source>
</evidence>
<feature type="transmembrane region" description="Helical" evidence="7">
    <location>
        <begin position="272"/>
        <end position="294"/>
    </location>
</feature>
<evidence type="ECO:0000313" key="10">
    <source>
        <dbReference type="Proteomes" id="UP000310754"/>
    </source>
</evidence>
<feature type="transmembrane region" description="Helical" evidence="7">
    <location>
        <begin position="171"/>
        <end position="194"/>
    </location>
</feature>
<name>A0A4S3ZSH5_9HYPH</name>
<evidence type="ECO:0000256" key="6">
    <source>
        <dbReference type="ARBA" id="ARBA00023136"/>
    </source>
</evidence>
<comment type="subcellular location">
    <subcellularLocation>
        <location evidence="1 7">Cell inner membrane</location>
        <topology evidence="1 7">Multi-pass membrane protein</topology>
    </subcellularLocation>
</comment>
<feature type="transmembrane region" description="Helical" evidence="7">
    <location>
        <begin position="314"/>
        <end position="331"/>
    </location>
</feature>
<dbReference type="PIRSF" id="PIRSF006066">
    <property type="entry name" value="HI0050"/>
    <property type="match status" value="1"/>
</dbReference>
<feature type="transmembrane region" description="Helical" evidence="7">
    <location>
        <begin position="134"/>
        <end position="151"/>
    </location>
</feature>
<keyword evidence="6 7" id="KW-0472">Membrane</keyword>